<feature type="domain" description="Bacterial phospholipase C C-terminal" evidence="1">
    <location>
        <begin position="102"/>
        <end position="172"/>
    </location>
</feature>
<organism evidence="2 3">
    <name type="scientific">Streptomyces albireticuli</name>
    <dbReference type="NCBI Taxonomy" id="1940"/>
    <lineage>
        <taxon>Bacteria</taxon>
        <taxon>Bacillati</taxon>
        <taxon>Actinomycetota</taxon>
        <taxon>Actinomycetes</taxon>
        <taxon>Kitasatosporales</taxon>
        <taxon>Streptomycetaceae</taxon>
        <taxon>Streptomyces</taxon>
    </lineage>
</organism>
<dbReference type="GO" id="GO:0004629">
    <property type="term" value="F:phospholipase C activity"/>
    <property type="evidence" value="ECO:0007669"/>
    <property type="project" value="InterPro"/>
</dbReference>
<evidence type="ECO:0000313" key="2">
    <source>
        <dbReference type="EMBL" id="PAU45037.1"/>
    </source>
</evidence>
<feature type="domain" description="Bacterial phospholipase C C-terminal" evidence="1">
    <location>
        <begin position="8"/>
        <end position="76"/>
    </location>
</feature>
<keyword evidence="3" id="KW-1185">Reference proteome</keyword>
<dbReference type="Proteomes" id="UP000218944">
    <property type="component" value="Unassembled WGS sequence"/>
</dbReference>
<evidence type="ECO:0000313" key="3">
    <source>
        <dbReference type="Proteomes" id="UP000218944"/>
    </source>
</evidence>
<protein>
    <recommendedName>
        <fullName evidence="1">Bacterial phospholipase C C-terminal domain-containing protein</fullName>
    </recommendedName>
</protein>
<dbReference type="InterPro" id="IPR008475">
    <property type="entry name" value="PLipase_C_C"/>
</dbReference>
<evidence type="ECO:0000259" key="1">
    <source>
        <dbReference type="Pfam" id="PF05506"/>
    </source>
</evidence>
<dbReference type="Pfam" id="PF05506">
    <property type="entry name" value="PLipase_C_C"/>
    <property type="match status" value="2"/>
</dbReference>
<comment type="caution">
    <text evidence="2">The sequence shown here is derived from an EMBL/GenBank/DDBJ whole genome shotgun (WGS) entry which is preliminary data.</text>
</comment>
<dbReference type="GO" id="GO:0016042">
    <property type="term" value="P:lipid catabolic process"/>
    <property type="evidence" value="ECO:0007669"/>
    <property type="project" value="InterPro"/>
</dbReference>
<accession>A0A2A2D0Q4</accession>
<proteinExistence type="predicted"/>
<dbReference type="EMBL" id="NSJV01000595">
    <property type="protein sequence ID" value="PAU45037.1"/>
    <property type="molecule type" value="Genomic_DNA"/>
</dbReference>
<dbReference type="AlphaFoldDB" id="A0A2A2D0Q4"/>
<gene>
    <name evidence="2" type="ORF">CK936_31665</name>
</gene>
<reference evidence="2 3" key="1">
    <citation type="submission" date="2017-08" db="EMBL/GenBank/DDBJ databases">
        <title>Genome sequence of Streptomyces albireticuli NRRL B-1670.</title>
        <authorList>
            <person name="Graham D.E."/>
            <person name="Mahan K.M."/>
            <person name="Klingeman D.M."/>
            <person name="Hettich R.L."/>
            <person name="Parry R.J."/>
            <person name="Spain J.C."/>
        </authorList>
    </citation>
    <scope>NUCLEOTIDE SEQUENCE [LARGE SCALE GENOMIC DNA]</scope>
    <source>
        <strain evidence="2 3">NRRL B-1670</strain>
    </source>
</reference>
<sequence>MSDGSMSIWIRMLNLGEYATSAAHFAIYANAYRSGGPWQYTIGADSGQEDFFNVGSGKYDFTVIGPNRFLRSFTGDASKVAQGKHVSVKFTFEIHSSSGKLAVIFNMKNHGTQNVVFRIKSNQYRTWDKTYSVAVASQETEFFNAVSYNAGWYDFTITVDNDATWSERFTGHIEYGQSSTTG</sequence>
<name>A0A2A2D0Q4_9ACTN</name>